<keyword evidence="1" id="KW-0472">Membrane</keyword>
<evidence type="ECO:0008006" key="4">
    <source>
        <dbReference type="Google" id="ProtNLM"/>
    </source>
</evidence>
<organism evidence="2 3">
    <name type="scientific">Neokomagataea tanensis</name>
    <dbReference type="NCBI Taxonomy" id="661191"/>
    <lineage>
        <taxon>Bacteria</taxon>
        <taxon>Pseudomonadati</taxon>
        <taxon>Pseudomonadota</taxon>
        <taxon>Alphaproteobacteria</taxon>
        <taxon>Acetobacterales</taxon>
        <taxon>Acetobacteraceae</taxon>
        <taxon>Neokomagataea</taxon>
    </lineage>
</organism>
<dbReference type="OrthoDB" id="7249278at2"/>
<protein>
    <recommendedName>
        <fullName evidence="4">Glycosyltransferase RgtA/B/C/D-like domain-containing protein</fullName>
    </recommendedName>
</protein>
<feature type="transmembrane region" description="Helical" evidence="1">
    <location>
        <begin position="302"/>
        <end position="322"/>
    </location>
</feature>
<keyword evidence="1" id="KW-0812">Transmembrane</keyword>
<feature type="transmembrane region" description="Helical" evidence="1">
    <location>
        <begin position="133"/>
        <end position="152"/>
    </location>
</feature>
<feature type="transmembrane region" description="Helical" evidence="1">
    <location>
        <begin position="81"/>
        <end position="102"/>
    </location>
</feature>
<feature type="transmembrane region" description="Helical" evidence="1">
    <location>
        <begin position="206"/>
        <end position="227"/>
    </location>
</feature>
<dbReference type="RefSeq" id="WP_141492802.1">
    <property type="nucleotide sequence ID" value="NZ_CP032485.1"/>
</dbReference>
<dbReference type="AlphaFoldDB" id="A0A4Y6V4V1"/>
<dbReference type="EMBL" id="CP032485">
    <property type="protein sequence ID" value="QDH24953.1"/>
    <property type="molecule type" value="Genomic_DNA"/>
</dbReference>
<name>A0A4Y6V4V1_9PROT</name>
<keyword evidence="1" id="KW-1133">Transmembrane helix</keyword>
<dbReference type="KEGG" id="ntn:D5366_06730"/>
<evidence type="ECO:0000313" key="3">
    <source>
        <dbReference type="Proteomes" id="UP000317214"/>
    </source>
</evidence>
<feature type="transmembrane region" description="Helical" evidence="1">
    <location>
        <begin position="334"/>
        <end position="352"/>
    </location>
</feature>
<evidence type="ECO:0000256" key="1">
    <source>
        <dbReference type="SAM" id="Phobius"/>
    </source>
</evidence>
<keyword evidence="3" id="KW-1185">Reference proteome</keyword>
<feature type="transmembrane region" description="Helical" evidence="1">
    <location>
        <begin position="164"/>
        <end position="194"/>
    </location>
</feature>
<accession>A0A4Y6V4V1</accession>
<feature type="transmembrane region" description="Helical" evidence="1">
    <location>
        <begin position="7"/>
        <end position="31"/>
    </location>
</feature>
<feature type="transmembrane region" description="Helical" evidence="1">
    <location>
        <begin position="109"/>
        <end position="127"/>
    </location>
</feature>
<reference evidence="2 3" key="1">
    <citation type="submission" date="2018-09" db="EMBL/GenBank/DDBJ databases">
        <title>The complete genome sequence of Neokomagataea tanensis NBRC 106556(T).</title>
        <authorList>
            <person name="Chua K.-O."/>
            <person name="See-Too W.-S."/>
            <person name="Hong K.-W."/>
            <person name="Yin W.-F."/>
            <person name="Chan K.-G."/>
        </authorList>
    </citation>
    <scope>NUCLEOTIDE SEQUENCE [LARGE SCALE GENOMIC DNA]</scope>
    <source>
        <strain evidence="3">AH13 \ NBRC 106556</strain>
    </source>
</reference>
<gene>
    <name evidence="2" type="ORF">D5366_06730</name>
</gene>
<sequence length="473" mass="51785">MFVARLALGLCLILAGAVIILHACILPYAMWQGDEYDYFYNFAHNGRNFFWHRLLFWSPRPLSESVIALYGAAITHFNVPLIGPALGVIWAACGALAFLPTLLTRNIPLNARLFFFALGGIIVFLGHPVADLMFWPMAAAAHLPVFAALLCLTLRTLTNSKSSWLTVLCLSVAATASEAGFFFTTSYLCVQMLAAVRARNILPPGLWIPALCCGFVAWRLLAGRISLPHPHSSPTQGMTLASIKASIVPFFHNLAVLQPIDTSAGGTDGGDIFHGIVLKIILALSSFAALRATALRPSIGALTTLSISLLACQALTIASAYYEFGFLCCQRHETLRLEISLLLALLVGGYAARCIPRFHFSTACLRGLACLGLLLFTLDTALWRLPNLVLFFQSRTAEAEARNTTWQSGMSTGSEMTMRQGTNSAIFYYWPWEPGQYTTGKASWDVEAMMRFFGKTRLVILPPLPVSITTRIH</sequence>
<feature type="transmembrane region" description="Helical" evidence="1">
    <location>
        <begin position="364"/>
        <end position="385"/>
    </location>
</feature>
<proteinExistence type="predicted"/>
<evidence type="ECO:0000313" key="2">
    <source>
        <dbReference type="EMBL" id="QDH24953.1"/>
    </source>
</evidence>
<dbReference type="Proteomes" id="UP000317214">
    <property type="component" value="Chromosome"/>
</dbReference>